<sequence>MELIPVTPPGVVGPVDEVLRERWERSRRFLRYAFVAIPGAGVVFAAVLTIARGVPGGLEGVRPLVIGGAAHVAMVFAAAPAVGGVLLLRPRSPAAWSALQHPKAWGWFAGGIVMVQGIVADRIASLVGAASGDVWWSGLFLVLLAVVGAAGWSGWRAGHEFLEPMHAALGDTGIAVDIMRESSWDYGVAVVLNSTVVTVHADALTVLRRGGRFGFLPGSNVRFDRVVAVRSGWAPPGSAGNLWTELPVGAADRIPPTTPAVVIRTVDRDIVLTIGNAAFAAELLHRRLLRYAALRRYPGPGSRRPSPPYGPTSK</sequence>
<keyword evidence="1" id="KW-0812">Transmembrane</keyword>
<dbReference type="AlphaFoldDB" id="A0A366DDM8"/>
<dbReference type="Proteomes" id="UP000252586">
    <property type="component" value="Unassembled WGS sequence"/>
</dbReference>
<evidence type="ECO:0000256" key="1">
    <source>
        <dbReference type="SAM" id="Phobius"/>
    </source>
</evidence>
<evidence type="ECO:0000313" key="2">
    <source>
        <dbReference type="EMBL" id="RBO87524.1"/>
    </source>
</evidence>
<feature type="transmembrane region" description="Helical" evidence="1">
    <location>
        <begin position="29"/>
        <end position="51"/>
    </location>
</feature>
<keyword evidence="3" id="KW-1185">Reference proteome</keyword>
<protein>
    <submittedName>
        <fullName evidence="2">Uncharacterized protein</fullName>
    </submittedName>
</protein>
<feature type="transmembrane region" description="Helical" evidence="1">
    <location>
        <begin position="107"/>
        <end position="128"/>
    </location>
</feature>
<keyword evidence="1" id="KW-1133">Transmembrane helix</keyword>
<feature type="transmembrane region" description="Helical" evidence="1">
    <location>
        <begin position="63"/>
        <end position="87"/>
    </location>
</feature>
<proteinExistence type="predicted"/>
<keyword evidence="1" id="KW-0472">Membrane</keyword>
<organism evidence="2 3">
    <name type="scientific">Nocardia puris</name>
    <dbReference type="NCBI Taxonomy" id="208602"/>
    <lineage>
        <taxon>Bacteria</taxon>
        <taxon>Bacillati</taxon>
        <taxon>Actinomycetota</taxon>
        <taxon>Actinomycetes</taxon>
        <taxon>Mycobacteriales</taxon>
        <taxon>Nocardiaceae</taxon>
        <taxon>Nocardia</taxon>
    </lineage>
</organism>
<gene>
    <name evidence="2" type="ORF">DFR74_111231</name>
</gene>
<name>A0A366DDM8_9NOCA</name>
<dbReference type="RefSeq" id="WP_067505227.1">
    <property type="nucleotide sequence ID" value="NZ_CP107943.1"/>
</dbReference>
<feature type="transmembrane region" description="Helical" evidence="1">
    <location>
        <begin position="134"/>
        <end position="155"/>
    </location>
</feature>
<evidence type="ECO:0000313" key="3">
    <source>
        <dbReference type="Proteomes" id="UP000252586"/>
    </source>
</evidence>
<comment type="caution">
    <text evidence="2">The sequence shown here is derived from an EMBL/GenBank/DDBJ whole genome shotgun (WGS) entry which is preliminary data.</text>
</comment>
<dbReference type="EMBL" id="QNRE01000011">
    <property type="protein sequence ID" value="RBO87524.1"/>
    <property type="molecule type" value="Genomic_DNA"/>
</dbReference>
<reference evidence="2 3" key="1">
    <citation type="submission" date="2018-06" db="EMBL/GenBank/DDBJ databases">
        <title>Genomic Encyclopedia of Type Strains, Phase IV (KMG-IV): sequencing the most valuable type-strain genomes for metagenomic binning, comparative biology and taxonomic classification.</title>
        <authorList>
            <person name="Goeker M."/>
        </authorList>
    </citation>
    <scope>NUCLEOTIDE SEQUENCE [LARGE SCALE GENOMIC DNA]</scope>
    <source>
        <strain evidence="2 3">DSM 44599</strain>
    </source>
</reference>
<dbReference type="STRING" id="1210090.GCA_001613185_01432"/>
<accession>A0A366DDM8</accession>